<reference evidence="9" key="1">
    <citation type="journal article" date="2022" name="bioRxiv">
        <title>Genomics of Preaxostyla Flagellates Illuminates Evolutionary Transitions and the Path Towards Mitochondrial Loss.</title>
        <authorList>
            <person name="Novak L.V.F."/>
            <person name="Treitli S.C."/>
            <person name="Pyrih J."/>
            <person name="Halakuc P."/>
            <person name="Pipaliya S.V."/>
            <person name="Vacek V."/>
            <person name="Brzon O."/>
            <person name="Soukal P."/>
            <person name="Eme L."/>
            <person name="Dacks J.B."/>
            <person name="Karnkowska A."/>
            <person name="Elias M."/>
            <person name="Hampl V."/>
        </authorList>
    </citation>
    <scope>NUCLEOTIDE SEQUENCE</scope>
    <source>
        <strain evidence="9">RCP-MX</strain>
    </source>
</reference>
<keyword evidence="3" id="KW-1003">Cell membrane</keyword>
<protein>
    <submittedName>
        <fullName evidence="9">Membrane protein</fullName>
    </submittedName>
</protein>
<evidence type="ECO:0000256" key="7">
    <source>
        <dbReference type="ARBA" id="ARBA00023136"/>
    </source>
</evidence>
<dbReference type="PANTHER" id="PTHR30574">
    <property type="entry name" value="INNER MEMBRANE PROTEIN YEDE"/>
    <property type="match status" value="1"/>
</dbReference>
<feature type="transmembrane region" description="Helical" evidence="8">
    <location>
        <begin position="394"/>
        <end position="417"/>
    </location>
</feature>
<evidence type="ECO:0000313" key="9">
    <source>
        <dbReference type="EMBL" id="KAJ4461054.1"/>
    </source>
</evidence>
<keyword evidence="6 8" id="KW-1133">Transmembrane helix</keyword>
<name>A0ABQ8UPE7_9EUKA</name>
<evidence type="ECO:0000256" key="8">
    <source>
        <dbReference type="SAM" id="Phobius"/>
    </source>
</evidence>
<dbReference type="Pfam" id="PF04143">
    <property type="entry name" value="Sulf_transp"/>
    <property type="match status" value="2"/>
</dbReference>
<evidence type="ECO:0000256" key="4">
    <source>
        <dbReference type="ARBA" id="ARBA00022519"/>
    </source>
</evidence>
<evidence type="ECO:0000256" key="2">
    <source>
        <dbReference type="ARBA" id="ARBA00022448"/>
    </source>
</evidence>
<proteinExistence type="predicted"/>
<accession>A0ABQ8UPE7</accession>
<evidence type="ECO:0000256" key="6">
    <source>
        <dbReference type="ARBA" id="ARBA00022989"/>
    </source>
</evidence>
<feature type="transmembrane region" description="Helical" evidence="8">
    <location>
        <begin position="32"/>
        <end position="51"/>
    </location>
</feature>
<keyword evidence="7 8" id="KW-0472">Membrane</keyword>
<feature type="transmembrane region" description="Helical" evidence="8">
    <location>
        <begin position="63"/>
        <end position="80"/>
    </location>
</feature>
<dbReference type="Proteomes" id="UP001141327">
    <property type="component" value="Unassembled WGS sequence"/>
</dbReference>
<feature type="transmembrane region" description="Helical" evidence="8">
    <location>
        <begin position="140"/>
        <end position="167"/>
    </location>
</feature>
<evidence type="ECO:0000313" key="10">
    <source>
        <dbReference type="Proteomes" id="UP001141327"/>
    </source>
</evidence>
<evidence type="ECO:0000256" key="3">
    <source>
        <dbReference type="ARBA" id="ARBA00022475"/>
    </source>
</evidence>
<evidence type="ECO:0000256" key="5">
    <source>
        <dbReference type="ARBA" id="ARBA00022692"/>
    </source>
</evidence>
<keyword evidence="5 8" id="KW-0812">Transmembrane</keyword>
<dbReference type="InterPro" id="IPR007272">
    <property type="entry name" value="Sulf_transp_TsuA/YedE"/>
</dbReference>
<gene>
    <name evidence="9" type="ORF">PAPYR_2496</name>
</gene>
<feature type="transmembrane region" description="Helical" evidence="8">
    <location>
        <begin position="438"/>
        <end position="460"/>
    </location>
</feature>
<evidence type="ECO:0000256" key="1">
    <source>
        <dbReference type="ARBA" id="ARBA00004429"/>
    </source>
</evidence>
<feature type="transmembrane region" description="Helical" evidence="8">
    <location>
        <begin position="100"/>
        <end position="120"/>
    </location>
</feature>
<keyword evidence="10" id="KW-1185">Reference proteome</keyword>
<comment type="subcellular location">
    <subcellularLocation>
        <location evidence="1">Cell inner membrane</location>
        <topology evidence="1">Multi-pass membrane protein</topology>
    </subcellularLocation>
</comment>
<sequence length="527" mass="57092">MSALNLGWLQQAPPEKKQRCTCGVPECVRARVWSLAPLSLAVFFGCMLAFLGPKAWPSVTQKHGLYVVIGFIAGFVLEHTKIGFSRGFRVMLSIGRTLTFRIQIVAISVTSIVVAVLYTYPLQIGTYVIKPSLSTDSISVALVVGAFLFGIGMQLANCCASGVLAYCGDGTIKGWVVLVFFIAGSTLGAWTEPWWWSFGKVPSAKSTSLLELWPLPWALLAQGGICLFAFVFAWVVEGLLYGRRSVQHLRCETADETEFRVMEEQQFVQADQSNMPDPVTSSSAYGAFPGLAAPLISDSVNGDMHSPGAGGAAGGAQGAQCCSKFWLRLFNGWNDWFGAAGLILVQLLLIVVVGGLWGISGVFALWGSKLLYLMGVPVDQWDYWKGSPALASPFFANMVTDLNLSIILGATFGTMLSRQWCQPSNPFAMPWRHWISHILGGLLLGYGSRIAHGCNIGAYFSGTASLSLHGWLWLVAALLGNWLADRLLRPLFRLHVDRLEKGQAGSMCSGCAPKKAEPSPYNGVTEI</sequence>
<feature type="transmembrane region" description="Helical" evidence="8">
    <location>
        <begin position="336"/>
        <end position="366"/>
    </location>
</feature>
<comment type="caution">
    <text evidence="9">The sequence shown here is derived from an EMBL/GenBank/DDBJ whole genome shotgun (WGS) entry which is preliminary data.</text>
</comment>
<feature type="transmembrane region" description="Helical" evidence="8">
    <location>
        <begin position="466"/>
        <end position="484"/>
    </location>
</feature>
<dbReference type="EMBL" id="JAPMOS010000009">
    <property type="protein sequence ID" value="KAJ4461054.1"/>
    <property type="molecule type" value="Genomic_DNA"/>
</dbReference>
<feature type="transmembrane region" description="Helical" evidence="8">
    <location>
        <begin position="216"/>
        <end position="240"/>
    </location>
</feature>
<dbReference type="PANTHER" id="PTHR30574:SF1">
    <property type="entry name" value="SULPHUR TRANSPORT DOMAIN-CONTAINING PROTEIN"/>
    <property type="match status" value="1"/>
</dbReference>
<feature type="transmembrane region" description="Helical" evidence="8">
    <location>
        <begin position="174"/>
        <end position="196"/>
    </location>
</feature>
<organism evidence="9 10">
    <name type="scientific">Paratrimastix pyriformis</name>
    <dbReference type="NCBI Taxonomy" id="342808"/>
    <lineage>
        <taxon>Eukaryota</taxon>
        <taxon>Metamonada</taxon>
        <taxon>Preaxostyla</taxon>
        <taxon>Paratrimastigidae</taxon>
        <taxon>Paratrimastix</taxon>
    </lineage>
</organism>
<keyword evidence="4" id="KW-0997">Cell inner membrane</keyword>
<keyword evidence="2" id="KW-0813">Transport</keyword>